<keyword evidence="2" id="KW-1185">Reference proteome</keyword>
<name>A0AAD7K1D1_9AGAR</name>
<protein>
    <submittedName>
        <fullName evidence="1">Uncharacterized protein</fullName>
    </submittedName>
</protein>
<evidence type="ECO:0000313" key="1">
    <source>
        <dbReference type="EMBL" id="KAJ7774874.1"/>
    </source>
</evidence>
<accession>A0AAD7K1D1</accession>
<organism evidence="1 2">
    <name type="scientific">Mycena metata</name>
    <dbReference type="NCBI Taxonomy" id="1033252"/>
    <lineage>
        <taxon>Eukaryota</taxon>
        <taxon>Fungi</taxon>
        <taxon>Dikarya</taxon>
        <taxon>Basidiomycota</taxon>
        <taxon>Agaricomycotina</taxon>
        <taxon>Agaricomycetes</taxon>
        <taxon>Agaricomycetidae</taxon>
        <taxon>Agaricales</taxon>
        <taxon>Marasmiineae</taxon>
        <taxon>Mycenaceae</taxon>
        <taxon>Mycena</taxon>
    </lineage>
</organism>
<comment type="caution">
    <text evidence="1">The sequence shown here is derived from an EMBL/GenBank/DDBJ whole genome shotgun (WGS) entry which is preliminary data.</text>
</comment>
<sequence length="276" mass="30534">MQAATGTLISGSLIPAIMSGNFRPTDVDFYTPKGAGLDVSLFLKRSGDWKRTKFAPTYNFASGIGHVFTLRHRTTRKRINIIESLTPHALDAVVQFHSTCVIGAISADAFWHGYAHLALSNITITTPTRMPLTRDVVQQTRAWKILRKYKQRGFDFHLDEFRVPHVCCEDVRCPATIRTSDDVGCSRISLPAWGLSDFRQAEHISCWTLHGSGCPGGILSRAPASQIALATNPIGWSFVRNMGSGNTDKIIVSHWRLMMNHLMNLSQAPDVALGLC</sequence>
<dbReference type="EMBL" id="JARKIB010000011">
    <property type="protein sequence ID" value="KAJ7774874.1"/>
    <property type="molecule type" value="Genomic_DNA"/>
</dbReference>
<proteinExistence type="predicted"/>
<gene>
    <name evidence="1" type="ORF">B0H16DRAFT_1303861</name>
</gene>
<dbReference type="AlphaFoldDB" id="A0AAD7K1D1"/>
<evidence type="ECO:0000313" key="2">
    <source>
        <dbReference type="Proteomes" id="UP001215598"/>
    </source>
</evidence>
<dbReference type="Proteomes" id="UP001215598">
    <property type="component" value="Unassembled WGS sequence"/>
</dbReference>
<reference evidence="1" key="1">
    <citation type="submission" date="2023-03" db="EMBL/GenBank/DDBJ databases">
        <title>Massive genome expansion in bonnet fungi (Mycena s.s.) driven by repeated elements and novel gene families across ecological guilds.</title>
        <authorList>
            <consortium name="Lawrence Berkeley National Laboratory"/>
            <person name="Harder C.B."/>
            <person name="Miyauchi S."/>
            <person name="Viragh M."/>
            <person name="Kuo A."/>
            <person name="Thoen E."/>
            <person name="Andreopoulos B."/>
            <person name="Lu D."/>
            <person name="Skrede I."/>
            <person name="Drula E."/>
            <person name="Henrissat B."/>
            <person name="Morin E."/>
            <person name="Kohler A."/>
            <person name="Barry K."/>
            <person name="LaButti K."/>
            <person name="Morin E."/>
            <person name="Salamov A."/>
            <person name="Lipzen A."/>
            <person name="Mereny Z."/>
            <person name="Hegedus B."/>
            <person name="Baldrian P."/>
            <person name="Stursova M."/>
            <person name="Weitz H."/>
            <person name="Taylor A."/>
            <person name="Grigoriev I.V."/>
            <person name="Nagy L.G."/>
            <person name="Martin F."/>
            <person name="Kauserud H."/>
        </authorList>
    </citation>
    <scope>NUCLEOTIDE SEQUENCE</scope>
    <source>
        <strain evidence="1">CBHHK182m</strain>
    </source>
</reference>